<dbReference type="InterPro" id="IPR027417">
    <property type="entry name" value="P-loop_NTPase"/>
</dbReference>
<sequence length="315" mass="36871">MQKSVVFIIGIGRSGSTLMDLMLGSHPRAFSLGEISKLPDFVKRGKRLCVLEDSYFWQEQFTETERQNLARGMSGHRLHRHIPLKLERWVRGWLGNDAILNPYSRLFEKIDADVLVDSSKYFSWLNQRLAAREFRQQWLQPFLIHMVRDGRAVVNSYLRIYPDKGIEGLTQHWLNELDQKNKIYDRYPSDRKMMVHYEALASDPEGTLKQVCDAVGLEFRPDMIEFWKHPHHHVVGSSGINSMIAKYRGLKAQQPLETIHGDYYNKIDFEIKLDLRWQKELSPENLAVFERMAGERNRPFTWPRDSQTTPSAVNP</sequence>
<dbReference type="Proteomes" id="UP001056708">
    <property type="component" value="Chromosome"/>
</dbReference>
<organism evidence="2 3">
    <name type="scientific">Phormidium yuhuli AB48</name>
    <dbReference type="NCBI Taxonomy" id="2940671"/>
    <lineage>
        <taxon>Bacteria</taxon>
        <taxon>Bacillati</taxon>
        <taxon>Cyanobacteriota</taxon>
        <taxon>Cyanophyceae</taxon>
        <taxon>Oscillatoriophycideae</taxon>
        <taxon>Oscillatoriales</taxon>
        <taxon>Oscillatoriaceae</taxon>
        <taxon>Phormidium</taxon>
        <taxon>Phormidium yuhuli</taxon>
    </lineage>
</organism>
<keyword evidence="3" id="KW-1185">Reference proteome</keyword>
<dbReference type="InterPro" id="IPR026634">
    <property type="entry name" value="TPST-like"/>
</dbReference>
<evidence type="ECO:0000313" key="2">
    <source>
        <dbReference type="EMBL" id="USR91100.1"/>
    </source>
</evidence>
<dbReference type="RefSeq" id="WP_252663132.1">
    <property type="nucleotide sequence ID" value="NZ_CP098611.1"/>
</dbReference>
<gene>
    <name evidence="2" type="ORF">NEA10_20110</name>
</gene>
<protein>
    <submittedName>
        <fullName evidence="2">Sulfotransferase</fullName>
    </submittedName>
</protein>
<dbReference type="SUPFAM" id="SSF52540">
    <property type="entry name" value="P-loop containing nucleoside triphosphate hydrolases"/>
    <property type="match status" value="1"/>
</dbReference>
<dbReference type="PANTHER" id="PTHR12788">
    <property type="entry name" value="PROTEIN-TYROSINE SULFOTRANSFERASE 2"/>
    <property type="match status" value="1"/>
</dbReference>
<dbReference type="EMBL" id="CP098611">
    <property type="protein sequence ID" value="USR91100.1"/>
    <property type="molecule type" value="Genomic_DNA"/>
</dbReference>
<dbReference type="Gene3D" id="3.40.50.300">
    <property type="entry name" value="P-loop containing nucleotide triphosphate hydrolases"/>
    <property type="match status" value="1"/>
</dbReference>
<reference evidence="2" key="1">
    <citation type="submission" date="2022-06" db="EMBL/GenBank/DDBJ databases">
        <title>Genome sequence of Phormidium yuhuli AB48 isolated from an industrial photobioreactor environment.</title>
        <authorList>
            <person name="Qiu Y."/>
            <person name="Noonan A.J.C."/>
            <person name="Dofher K."/>
            <person name="Koch M."/>
            <person name="Kieft B."/>
            <person name="Lin X."/>
            <person name="Ziels R.M."/>
            <person name="Hallam S.J."/>
        </authorList>
    </citation>
    <scope>NUCLEOTIDE SEQUENCE</scope>
    <source>
        <strain evidence="2">AB48</strain>
    </source>
</reference>
<dbReference type="Pfam" id="PF13469">
    <property type="entry name" value="Sulfotransfer_3"/>
    <property type="match status" value="1"/>
</dbReference>
<evidence type="ECO:0000313" key="3">
    <source>
        <dbReference type="Proteomes" id="UP001056708"/>
    </source>
</evidence>
<proteinExistence type="predicted"/>
<accession>A0ABY5AQ21</accession>
<dbReference type="PANTHER" id="PTHR12788:SF10">
    <property type="entry name" value="PROTEIN-TYROSINE SULFOTRANSFERASE"/>
    <property type="match status" value="1"/>
</dbReference>
<keyword evidence="1" id="KW-0808">Transferase</keyword>
<name>A0ABY5AQ21_9CYAN</name>
<evidence type="ECO:0000256" key="1">
    <source>
        <dbReference type="ARBA" id="ARBA00022679"/>
    </source>
</evidence>